<feature type="transmembrane region" description="Helical" evidence="1">
    <location>
        <begin position="117"/>
        <end position="134"/>
    </location>
</feature>
<proteinExistence type="predicted"/>
<evidence type="ECO:0000256" key="1">
    <source>
        <dbReference type="SAM" id="Phobius"/>
    </source>
</evidence>
<keyword evidence="3" id="KW-1185">Reference proteome</keyword>
<evidence type="ECO:0000313" key="2">
    <source>
        <dbReference type="EMBL" id="OEV32402.1"/>
    </source>
</evidence>
<reference evidence="2" key="1">
    <citation type="submission" date="2016-08" db="EMBL/GenBank/DDBJ databases">
        <title>Sequencing, Assembly and Comparative Genomics of S. aureofaciens ATCC 10762.</title>
        <authorList>
            <person name="Gradnigo J.S."/>
            <person name="Johnson N."/>
            <person name="Somerville G.A."/>
        </authorList>
    </citation>
    <scope>NUCLEOTIDE SEQUENCE [LARGE SCALE GENOMIC DNA]</scope>
    <source>
        <strain evidence="2">ATCC 10762</strain>
    </source>
</reference>
<feature type="transmembrane region" description="Helical" evidence="1">
    <location>
        <begin position="38"/>
        <end position="62"/>
    </location>
</feature>
<dbReference type="Proteomes" id="UP000037395">
    <property type="component" value="Unassembled WGS sequence"/>
</dbReference>
<dbReference type="RefSeq" id="WP_030289551.1">
    <property type="nucleotide sequence ID" value="NZ_JBEZYM010000078.1"/>
</dbReference>
<keyword evidence="1" id="KW-0472">Membrane</keyword>
<keyword evidence="1" id="KW-0812">Transmembrane</keyword>
<evidence type="ECO:0000313" key="3">
    <source>
        <dbReference type="Proteomes" id="UP000037395"/>
    </source>
</evidence>
<name>A0A1E7MVE3_KITAU</name>
<protein>
    <submittedName>
        <fullName evidence="2">Uncharacterized protein</fullName>
    </submittedName>
</protein>
<comment type="caution">
    <text evidence="2">The sequence shown here is derived from an EMBL/GenBank/DDBJ whole genome shotgun (WGS) entry which is preliminary data.</text>
</comment>
<accession>A0A1E7MVE3</accession>
<sequence length="137" mass="14832">MSVHLFAFRAGRPWPIALFAAATWVQPWVLVDATAPRWLATLWALFLALTTVPLTIADPLVFRRACLTVGTTVLGTQVALSVPYLLIPLPFALILFPAGLLLLLAGWKRCALARGTLAALLLVVPVLAGFTTLWPPH</sequence>
<dbReference type="AlphaFoldDB" id="A0A1E7MVE3"/>
<feature type="transmembrane region" description="Helical" evidence="1">
    <location>
        <begin position="12"/>
        <end position="31"/>
    </location>
</feature>
<keyword evidence="1" id="KW-1133">Transmembrane helix</keyword>
<gene>
    <name evidence="2" type="ORF">HS99_0017055</name>
</gene>
<organism evidence="2 3">
    <name type="scientific">Kitasatospora aureofaciens</name>
    <name type="common">Streptomyces aureofaciens</name>
    <dbReference type="NCBI Taxonomy" id="1894"/>
    <lineage>
        <taxon>Bacteria</taxon>
        <taxon>Bacillati</taxon>
        <taxon>Actinomycetota</taxon>
        <taxon>Actinomycetes</taxon>
        <taxon>Kitasatosporales</taxon>
        <taxon>Streptomycetaceae</taxon>
        <taxon>Kitasatospora</taxon>
    </lineage>
</organism>
<dbReference type="EMBL" id="JPRF03000097">
    <property type="protein sequence ID" value="OEV32402.1"/>
    <property type="molecule type" value="Genomic_DNA"/>
</dbReference>
<feature type="transmembrane region" description="Helical" evidence="1">
    <location>
        <begin position="82"/>
        <end position="105"/>
    </location>
</feature>